<dbReference type="RefSeq" id="WP_152859196.1">
    <property type="nucleotide sequence ID" value="NZ_VMNX01000006.1"/>
</dbReference>
<gene>
    <name evidence="2" type="ORF">FPZ41_04195</name>
</gene>
<evidence type="ECO:0000313" key="3">
    <source>
        <dbReference type="Proteomes" id="UP000373149"/>
    </source>
</evidence>
<keyword evidence="1" id="KW-0812">Transmembrane</keyword>
<proteinExistence type="predicted"/>
<evidence type="ECO:0000313" key="2">
    <source>
        <dbReference type="EMBL" id="MPY47831.1"/>
    </source>
</evidence>
<protein>
    <submittedName>
        <fullName evidence="2">ABC transporter permease subunit</fullName>
    </submittedName>
</protein>
<comment type="caution">
    <text evidence="2">The sequence shown here is derived from an EMBL/GenBank/DDBJ whole genome shotgun (WGS) entry which is preliminary data.</text>
</comment>
<keyword evidence="1" id="KW-0472">Membrane</keyword>
<sequence>MAFAPVLHAEWIKIRTLRSMLWALGAIVFATAAFSALAALDGGGDFDPLFAAFFGVSFGQVAAVAFGATAVSSEFQAGALRVSLSAVPQRGRWFAAKAVAVGVPALAVGLVTGVVSLAVGTAVLGEKANGLTWTEGLRGTVGCGVYLALMALLAAGLTALLRSGVATLGILIPFLLLVSFVVGDKSGTVADFLPDKAGQVVLHETPEGTLGPWSGLAVTACWTVAALLAGAWSIRRRDA</sequence>
<feature type="transmembrane region" description="Helical" evidence="1">
    <location>
        <begin position="139"/>
        <end position="158"/>
    </location>
</feature>
<organism evidence="2 3">
    <name type="scientific">Streptomyces acidicola</name>
    <dbReference type="NCBI Taxonomy" id="2596892"/>
    <lineage>
        <taxon>Bacteria</taxon>
        <taxon>Bacillati</taxon>
        <taxon>Actinomycetota</taxon>
        <taxon>Actinomycetes</taxon>
        <taxon>Kitasatosporales</taxon>
        <taxon>Streptomycetaceae</taxon>
        <taxon>Streptomyces</taxon>
    </lineage>
</organism>
<dbReference type="EMBL" id="VMNX01000006">
    <property type="protein sequence ID" value="MPY47831.1"/>
    <property type="molecule type" value="Genomic_DNA"/>
</dbReference>
<feature type="transmembrane region" description="Helical" evidence="1">
    <location>
        <begin position="52"/>
        <end position="73"/>
    </location>
</feature>
<reference evidence="2 3" key="1">
    <citation type="submission" date="2019-09" db="EMBL/GenBank/DDBJ databases">
        <authorList>
            <person name="Duangmal K."/>
            <person name="Teo W.F.A."/>
            <person name="Lipun K."/>
        </authorList>
    </citation>
    <scope>NUCLEOTIDE SEQUENCE [LARGE SCALE GENOMIC DNA]</scope>
    <source>
        <strain evidence="2 3">K1PN6</strain>
    </source>
</reference>
<feature type="transmembrane region" description="Helical" evidence="1">
    <location>
        <begin position="21"/>
        <end position="40"/>
    </location>
</feature>
<keyword evidence="3" id="KW-1185">Reference proteome</keyword>
<feature type="transmembrane region" description="Helical" evidence="1">
    <location>
        <begin position="165"/>
        <end position="183"/>
    </location>
</feature>
<feature type="transmembrane region" description="Helical" evidence="1">
    <location>
        <begin position="94"/>
        <end position="119"/>
    </location>
</feature>
<name>A0A5N8WK70_9ACTN</name>
<keyword evidence="1" id="KW-1133">Transmembrane helix</keyword>
<dbReference type="Proteomes" id="UP000373149">
    <property type="component" value="Unassembled WGS sequence"/>
</dbReference>
<accession>A0A5N8WK70</accession>
<evidence type="ECO:0000256" key="1">
    <source>
        <dbReference type="SAM" id="Phobius"/>
    </source>
</evidence>
<dbReference type="AlphaFoldDB" id="A0A5N8WK70"/>
<feature type="transmembrane region" description="Helical" evidence="1">
    <location>
        <begin position="213"/>
        <end position="234"/>
    </location>
</feature>